<feature type="region of interest" description="Disordered" evidence="1">
    <location>
        <begin position="1"/>
        <end position="20"/>
    </location>
</feature>
<dbReference type="AlphaFoldDB" id="A0AA88MZX8"/>
<sequence>MRRGRSWSRASDTSVGQSVTGSRVAVANSSVVWACLSPASRFRVCTVPLRACVPCHGRGSTSQRPAAALDSLRVRALRGESPVLFGGAGGPDGSGCGAQQQRPPVRLQLDHHQTMGVAEPCCCSAECHYYRSPLGDNYEKKQEVKTEDGQRKKRRRTCPTCRPPSPSSRAGSESRTCRHAPLRFPVGCV</sequence>
<evidence type="ECO:0000313" key="3">
    <source>
        <dbReference type="Proteomes" id="UP001187415"/>
    </source>
</evidence>
<organism evidence="2 3">
    <name type="scientific">Channa striata</name>
    <name type="common">Snakehead murrel</name>
    <name type="synonym">Ophicephalus striatus</name>
    <dbReference type="NCBI Taxonomy" id="64152"/>
    <lineage>
        <taxon>Eukaryota</taxon>
        <taxon>Metazoa</taxon>
        <taxon>Chordata</taxon>
        <taxon>Craniata</taxon>
        <taxon>Vertebrata</taxon>
        <taxon>Euteleostomi</taxon>
        <taxon>Actinopterygii</taxon>
        <taxon>Neopterygii</taxon>
        <taxon>Teleostei</taxon>
        <taxon>Neoteleostei</taxon>
        <taxon>Acanthomorphata</taxon>
        <taxon>Anabantaria</taxon>
        <taxon>Anabantiformes</taxon>
        <taxon>Channoidei</taxon>
        <taxon>Channidae</taxon>
        <taxon>Channa</taxon>
    </lineage>
</organism>
<dbReference type="EMBL" id="JAUPFM010000006">
    <property type="protein sequence ID" value="KAK2848757.1"/>
    <property type="molecule type" value="Genomic_DNA"/>
</dbReference>
<keyword evidence="3" id="KW-1185">Reference proteome</keyword>
<dbReference type="Proteomes" id="UP001187415">
    <property type="component" value="Unassembled WGS sequence"/>
</dbReference>
<protein>
    <submittedName>
        <fullName evidence="2">Uncharacterized protein</fullName>
    </submittedName>
</protein>
<gene>
    <name evidence="2" type="ORF">Q5P01_008591</name>
</gene>
<evidence type="ECO:0000256" key="1">
    <source>
        <dbReference type="SAM" id="MobiDB-lite"/>
    </source>
</evidence>
<name>A0AA88MZX8_CHASR</name>
<feature type="compositionally biased region" description="Basic and acidic residues" evidence="1">
    <location>
        <begin position="139"/>
        <end position="150"/>
    </location>
</feature>
<evidence type="ECO:0000313" key="2">
    <source>
        <dbReference type="EMBL" id="KAK2848757.1"/>
    </source>
</evidence>
<comment type="caution">
    <text evidence="2">The sequence shown here is derived from an EMBL/GenBank/DDBJ whole genome shotgun (WGS) entry which is preliminary data.</text>
</comment>
<reference evidence="2" key="1">
    <citation type="submission" date="2023-07" db="EMBL/GenBank/DDBJ databases">
        <title>Chromosome-level Genome Assembly of Striped Snakehead (Channa striata).</title>
        <authorList>
            <person name="Liu H."/>
        </authorList>
    </citation>
    <scope>NUCLEOTIDE SEQUENCE</scope>
    <source>
        <strain evidence="2">Gz</strain>
        <tissue evidence="2">Muscle</tissue>
    </source>
</reference>
<feature type="compositionally biased region" description="Polar residues" evidence="1">
    <location>
        <begin position="8"/>
        <end position="20"/>
    </location>
</feature>
<proteinExistence type="predicted"/>
<feature type="region of interest" description="Disordered" evidence="1">
    <location>
        <begin position="139"/>
        <end position="176"/>
    </location>
</feature>
<accession>A0AA88MZX8</accession>